<protein>
    <submittedName>
        <fullName evidence="1">Lipocalin</fullName>
    </submittedName>
</protein>
<evidence type="ECO:0000313" key="1">
    <source>
        <dbReference type="EMBL" id="MAA15124.1"/>
    </source>
</evidence>
<proteinExistence type="predicted"/>
<accession>A0A224YMB3</accession>
<dbReference type="EMBL" id="GFPF01003978">
    <property type="protein sequence ID" value="MAA15124.1"/>
    <property type="molecule type" value="Transcribed_RNA"/>
</dbReference>
<reference evidence="1" key="1">
    <citation type="journal article" date="2017" name="Parasit. Vectors">
        <title>Sialotranscriptomics of Rhipicephalus zambeziensis reveals intricate expression profiles of secretory proteins and suggests tight temporal transcriptional regulation during blood-feeding.</title>
        <authorList>
            <person name="de Castro M.H."/>
            <person name="de Klerk D."/>
            <person name="Pienaar R."/>
            <person name="Rees D.J.G."/>
            <person name="Mans B.J."/>
        </authorList>
    </citation>
    <scope>NUCLEOTIDE SEQUENCE</scope>
    <source>
        <tissue evidence="1">Salivary glands</tissue>
    </source>
</reference>
<dbReference type="AlphaFoldDB" id="A0A224YMB3"/>
<sequence length="188" mass="22611">MFTEFIQVEIHSLRVVCVISLFLVSNEANDRLQYDRPTLQNLRDFLNTTRIWVMRRDYSRTYLAKDYLCENYQPTLRRPDYYSLRESYRMSGYWYNYTYTAQLAEGRGYEGPVMRVNEGGWSSRTYALIHWEPTEHCGILRFGGSTCTVMVSQDRLNQSNTRCDQWYRTYCGHYTYTIYQANCSHQRY</sequence>
<organism evidence="1">
    <name type="scientific">Rhipicephalus zambeziensis</name>
    <dbReference type="NCBI Taxonomy" id="60191"/>
    <lineage>
        <taxon>Eukaryota</taxon>
        <taxon>Metazoa</taxon>
        <taxon>Ecdysozoa</taxon>
        <taxon>Arthropoda</taxon>
        <taxon>Chelicerata</taxon>
        <taxon>Arachnida</taxon>
        <taxon>Acari</taxon>
        <taxon>Parasitiformes</taxon>
        <taxon>Ixodida</taxon>
        <taxon>Ixodoidea</taxon>
        <taxon>Ixodidae</taxon>
        <taxon>Rhipicephalinae</taxon>
        <taxon>Rhipicephalus</taxon>
        <taxon>Rhipicephalus</taxon>
    </lineage>
</organism>
<name>A0A224YMB3_9ACAR</name>